<feature type="region of interest" description="Disordered" evidence="1">
    <location>
        <begin position="125"/>
        <end position="159"/>
    </location>
</feature>
<feature type="chain" id="PRO_5005487165" evidence="2">
    <location>
        <begin position="19"/>
        <end position="159"/>
    </location>
</feature>
<evidence type="ECO:0000256" key="1">
    <source>
        <dbReference type="SAM" id="MobiDB-lite"/>
    </source>
</evidence>
<protein>
    <submittedName>
        <fullName evidence="3">Uncharacterized protein</fullName>
    </submittedName>
</protein>
<feature type="region of interest" description="Disordered" evidence="1">
    <location>
        <begin position="78"/>
        <end position="102"/>
    </location>
</feature>
<reference evidence="3" key="1">
    <citation type="submission" date="2014-05" db="EMBL/GenBank/DDBJ databases">
        <authorList>
            <person name="Chronopoulou M."/>
        </authorList>
    </citation>
    <scope>NUCLEOTIDE SEQUENCE</scope>
    <source>
        <tissue evidence="3">Whole organism</tissue>
    </source>
</reference>
<sequence length="159" mass="17521">MMLYIIVILLSILNRNEAFAIDLILPSTPLPNGLMGSESTSDKSEQINENALMAILSRVKDRIEGIEQDLNKEIDNRKRLQNLTRKKRSAESGDSKTHPALIELNNKMSEVASSIDQVMTFLSSKVQKKKNDGGESKDDAKSNENMAKEEDVGSGASPS</sequence>
<dbReference type="AlphaFoldDB" id="A0A0K2SVR5"/>
<dbReference type="EMBL" id="HACA01000141">
    <property type="protein sequence ID" value="CDW17502.1"/>
    <property type="molecule type" value="Transcribed_RNA"/>
</dbReference>
<proteinExistence type="predicted"/>
<name>A0A0K2SVR5_LEPSM</name>
<keyword evidence="2" id="KW-0732">Signal</keyword>
<feature type="signal peptide" evidence="2">
    <location>
        <begin position="1"/>
        <end position="18"/>
    </location>
</feature>
<evidence type="ECO:0000256" key="2">
    <source>
        <dbReference type="SAM" id="SignalP"/>
    </source>
</evidence>
<feature type="compositionally biased region" description="Basic and acidic residues" evidence="1">
    <location>
        <begin position="129"/>
        <end position="151"/>
    </location>
</feature>
<evidence type="ECO:0000313" key="3">
    <source>
        <dbReference type="EMBL" id="CDW17502.1"/>
    </source>
</evidence>
<organism evidence="3">
    <name type="scientific">Lepeophtheirus salmonis</name>
    <name type="common">Salmon louse</name>
    <name type="synonym">Caligus salmonis</name>
    <dbReference type="NCBI Taxonomy" id="72036"/>
    <lineage>
        <taxon>Eukaryota</taxon>
        <taxon>Metazoa</taxon>
        <taxon>Ecdysozoa</taxon>
        <taxon>Arthropoda</taxon>
        <taxon>Crustacea</taxon>
        <taxon>Multicrustacea</taxon>
        <taxon>Hexanauplia</taxon>
        <taxon>Copepoda</taxon>
        <taxon>Siphonostomatoida</taxon>
        <taxon>Caligidae</taxon>
        <taxon>Lepeophtheirus</taxon>
    </lineage>
</organism>
<accession>A0A0K2SVR5</accession>